<dbReference type="EMBL" id="RCMG01000799">
    <property type="protein sequence ID" value="KAG2847055.1"/>
    <property type="molecule type" value="Genomic_DNA"/>
</dbReference>
<evidence type="ECO:0008006" key="9">
    <source>
        <dbReference type="Google" id="ProtNLM"/>
    </source>
</evidence>
<reference evidence="6" key="3">
    <citation type="submission" date="2021-01" db="EMBL/GenBank/DDBJ databases">
        <title>Phytophthora aleatoria, a newly-described species from Pinus radiata is distinct from Phytophthora cactorum isolates based on comparative genomics.</title>
        <authorList>
            <person name="Mcdougal R."/>
            <person name="Panda P."/>
            <person name="Williams N."/>
            <person name="Studholme D.J."/>
        </authorList>
    </citation>
    <scope>NUCLEOTIDE SEQUENCE</scope>
    <source>
        <strain evidence="6">NZFS 3830</strain>
    </source>
</reference>
<dbReference type="OrthoDB" id="98235at2759"/>
<dbReference type="Proteomes" id="UP000736787">
    <property type="component" value="Unassembled WGS sequence"/>
</dbReference>
<protein>
    <recommendedName>
        <fullName evidence="9">RxLR effector protein</fullName>
    </recommendedName>
</protein>
<accession>A0A329RNG8</accession>
<evidence type="ECO:0000313" key="3">
    <source>
        <dbReference type="EMBL" id="KAG2902253.1"/>
    </source>
</evidence>
<evidence type="ECO:0000313" key="6">
    <source>
        <dbReference type="EMBL" id="KAG6951106.1"/>
    </source>
</evidence>
<dbReference type="EMBL" id="RCMV01001831">
    <property type="protein sequence ID" value="KAG3206412.1"/>
    <property type="molecule type" value="Genomic_DNA"/>
</dbReference>
<organism evidence="7 8">
    <name type="scientific">Phytophthora cactorum</name>
    <dbReference type="NCBI Taxonomy" id="29920"/>
    <lineage>
        <taxon>Eukaryota</taxon>
        <taxon>Sar</taxon>
        <taxon>Stramenopiles</taxon>
        <taxon>Oomycota</taxon>
        <taxon>Peronosporomycetes</taxon>
        <taxon>Peronosporales</taxon>
        <taxon>Peronosporaceae</taxon>
        <taxon>Phytophthora</taxon>
    </lineage>
</organism>
<comment type="caution">
    <text evidence="7">The sequence shown here is derived from an EMBL/GenBank/DDBJ whole genome shotgun (WGS) entry which is preliminary data.</text>
</comment>
<reference evidence="7 8" key="1">
    <citation type="submission" date="2018-01" db="EMBL/GenBank/DDBJ databases">
        <title>Draft genome of the strawberry crown rot pathogen Phytophthora cactorum.</title>
        <authorList>
            <person name="Armitage A.D."/>
            <person name="Lysoe E."/>
            <person name="Nellist C.F."/>
            <person name="Harrison R.J."/>
            <person name="Brurberg M.B."/>
        </authorList>
    </citation>
    <scope>NUCLEOTIDE SEQUENCE [LARGE SCALE GENOMIC DNA]</scope>
    <source>
        <strain evidence="7 8">10300</strain>
    </source>
</reference>
<dbReference type="AlphaFoldDB" id="A0A329RNG8"/>
<dbReference type="Proteomes" id="UP000688947">
    <property type="component" value="Unassembled WGS sequence"/>
</dbReference>
<reference evidence="1" key="2">
    <citation type="submission" date="2018-10" db="EMBL/GenBank/DDBJ databases">
        <title>Effector identification in a new, highly contiguous assembly of the strawberry crown rot pathogen Phytophthora cactorum.</title>
        <authorList>
            <person name="Armitage A.D."/>
            <person name="Nellist C.F."/>
            <person name="Bates H."/>
            <person name="Vickerstaff R.J."/>
            <person name="Harrison R.J."/>
        </authorList>
    </citation>
    <scope>NUCLEOTIDE SEQUENCE</scope>
    <source>
        <strain evidence="1">15-7</strain>
        <strain evidence="2">4032</strain>
        <strain evidence="3">4040</strain>
        <strain evidence="4">P415</strain>
        <strain evidence="5">P421</strain>
    </source>
</reference>
<dbReference type="VEuPathDB" id="FungiDB:PC110_g17711"/>
<dbReference type="Proteomes" id="UP000760860">
    <property type="component" value="Unassembled WGS sequence"/>
</dbReference>
<evidence type="ECO:0000313" key="7">
    <source>
        <dbReference type="EMBL" id="RAW25880.1"/>
    </source>
</evidence>
<evidence type="ECO:0000313" key="5">
    <source>
        <dbReference type="EMBL" id="KAG3206412.1"/>
    </source>
</evidence>
<dbReference type="EMBL" id="RCMI01001094">
    <property type="protein sequence ID" value="KAG2890863.1"/>
    <property type="molecule type" value="Genomic_DNA"/>
</dbReference>
<evidence type="ECO:0000313" key="2">
    <source>
        <dbReference type="EMBL" id="KAG2890863.1"/>
    </source>
</evidence>
<evidence type="ECO:0000313" key="8">
    <source>
        <dbReference type="Proteomes" id="UP000251314"/>
    </source>
</evidence>
<dbReference type="Proteomes" id="UP000697107">
    <property type="component" value="Unassembled WGS sequence"/>
</dbReference>
<dbReference type="EMBL" id="MJFZ01000702">
    <property type="protein sequence ID" value="RAW25880.1"/>
    <property type="molecule type" value="Genomic_DNA"/>
</dbReference>
<proteinExistence type="predicted"/>
<dbReference type="EMBL" id="RCML01001079">
    <property type="protein sequence ID" value="KAG2965752.1"/>
    <property type="molecule type" value="Genomic_DNA"/>
</dbReference>
<dbReference type="Proteomes" id="UP000735874">
    <property type="component" value="Unassembled WGS sequence"/>
</dbReference>
<gene>
    <name evidence="6" type="ORF">JG687_00013819</name>
    <name evidence="7" type="ORF">PC110_g17711</name>
    <name evidence="1" type="ORF">PC113_g17866</name>
    <name evidence="2" type="ORF">PC115_g19372</name>
    <name evidence="3" type="ORF">PC117_g21526</name>
    <name evidence="4" type="ORF">PC118_g19571</name>
    <name evidence="5" type="ORF">PC129_g21756</name>
</gene>
<evidence type="ECO:0000313" key="4">
    <source>
        <dbReference type="EMBL" id="KAG2965752.1"/>
    </source>
</evidence>
<evidence type="ECO:0000313" key="1">
    <source>
        <dbReference type="EMBL" id="KAG2847055.1"/>
    </source>
</evidence>
<keyword evidence="8" id="KW-1185">Reference proteome</keyword>
<name>A0A329RNG8_9STRA</name>
<dbReference type="EMBL" id="RCMK01001093">
    <property type="protein sequence ID" value="KAG2902253.1"/>
    <property type="molecule type" value="Genomic_DNA"/>
</dbReference>
<sequence>MSLGFLHLVGADQSISDQSRLLRRNTIAEGDNEERGIADVVEQLMAKNLVDKLFRTNSFSAFEKTTNLGVLKKAEAAADVKMKSMLKTADEAGMRPKDMATKLNDFPDVDDALRSAALQQYTNYLQTIDKVVD</sequence>
<dbReference type="EMBL" id="JAENGZ010001051">
    <property type="protein sequence ID" value="KAG6951106.1"/>
    <property type="molecule type" value="Genomic_DNA"/>
</dbReference>
<dbReference type="Proteomes" id="UP000774804">
    <property type="component" value="Unassembled WGS sequence"/>
</dbReference>
<dbReference type="Proteomes" id="UP000251314">
    <property type="component" value="Unassembled WGS sequence"/>
</dbReference>